<dbReference type="EC" id="4.2.1.1" evidence="8"/>
<proteinExistence type="inferred from homology"/>
<accession>A0A091DTV4</accession>
<reference evidence="11 12" key="1">
    <citation type="submission" date="2013-11" db="EMBL/GenBank/DDBJ databases">
        <title>The Damaraland mole rat (Fukomys damarensis) genome and evolution of African mole rats.</title>
        <authorList>
            <person name="Gladyshev V.N."/>
            <person name="Fang X."/>
        </authorList>
    </citation>
    <scope>NUCLEOTIDE SEQUENCE [LARGE SCALE GENOMIC DNA]</scope>
    <source>
        <tissue evidence="11">Liver</tissue>
    </source>
</reference>
<feature type="region of interest" description="Disordered" evidence="9">
    <location>
        <begin position="293"/>
        <end position="319"/>
    </location>
</feature>
<dbReference type="AlphaFoldDB" id="A0A091DTV4"/>
<dbReference type="STRING" id="885580.ENSFDAP00000004140"/>
<evidence type="ECO:0000256" key="1">
    <source>
        <dbReference type="ARBA" id="ARBA00001947"/>
    </source>
</evidence>
<evidence type="ECO:0000313" key="12">
    <source>
        <dbReference type="Proteomes" id="UP000028990"/>
    </source>
</evidence>
<name>A0A091DTV4_FUKDA</name>
<dbReference type="PANTHER" id="PTHR18952">
    <property type="entry name" value="CARBONIC ANHYDRASE"/>
    <property type="match status" value="1"/>
</dbReference>
<dbReference type="GO" id="GO:0015670">
    <property type="term" value="P:carbon dioxide transport"/>
    <property type="evidence" value="ECO:0007669"/>
    <property type="project" value="TreeGrafter"/>
</dbReference>
<evidence type="ECO:0000256" key="6">
    <source>
        <dbReference type="ARBA" id="ARBA00036058"/>
    </source>
</evidence>
<dbReference type="SMART" id="SM01057">
    <property type="entry name" value="Carb_anhydrase"/>
    <property type="match status" value="2"/>
</dbReference>
<feature type="domain" description="Alpha-carbonic anhydrase" evidence="10">
    <location>
        <begin position="307"/>
        <end position="564"/>
    </location>
</feature>
<comment type="similarity">
    <text evidence="2 8">Belongs to the alpha-carbonic anhydrase family.</text>
</comment>
<dbReference type="GO" id="GO:0004089">
    <property type="term" value="F:carbonate dehydratase activity"/>
    <property type="evidence" value="ECO:0007669"/>
    <property type="project" value="UniProtKB-UniRule"/>
</dbReference>
<dbReference type="GO" id="GO:0045177">
    <property type="term" value="C:apical part of cell"/>
    <property type="evidence" value="ECO:0007669"/>
    <property type="project" value="TreeGrafter"/>
</dbReference>
<dbReference type="GO" id="GO:0018820">
    <property type="term" value="F:cyanamide hydratase activity"/>
    <property type="evidence" value="ECO:0007669"/>
    <property type="project" value="UniProtKB-EC"/>
</dbReference>
<dbReference type="InterPro" id="IPR023561">
    <property type="entry name" value="Carbonic_anhydrase_a-class"/>
</dbReference>
<evidence type="ECO:0000256" key="7">
    <source>
        <dbReference type="ARBA" id="ARBA00048348"/>
    </source>
</evidence>
<keyword evidence="3 8" id="KW-0479">Metal-binding</keyword>
<evidence type="ECO:0000256" key="4">
    <source>
        <dbReference type="ARBA" id="ARBA00022833"/>
    </source>
</evidence>
<evidence type="ECO:0000256" key="9">
    <source>
        <dbReference type="SAM" id="MobiDB-lite"/>
    </source>
</evidence>
<evidence type="ECO:0000256" key="8">
    <source>
        <dbReference type="RuleBase" id="RU367011"/>
    </source>
</evidence>
<dbReference type="GO" id="GO:0005886">
    <property type="term" value="C:plasma membrane"/>
    <property type="evidence" value="ECO:0007669"/>
    <property type="project" value="TreeGrafter"/>
</dbReference>
<comment type="cofactor">
    <cofactor evidence="1 8">
        <name>Zn(2+)</name>
        <dbReference type="ChEBI" id="CHEBI:29105"/>
    </cofactor>
</comment>
<keyword evidence="5 8" id="KW-0456">Lyase</keyword>
<dbReference type="GO" id="GO:0005737">
    <property type="term" value="C:cytoplasm"/>
    <property type="evidence" value="ECO:0007669"/>
    <property type="project" value="TreeGrafter"/>
</dbReference>
<dbReference type="FunFam" id="3.10.200.10:FF:000001">
    <property type="entry name" value="Carbonic anhydrase 2"/>
    <property type="match status" value="2"/>
</dbReference>
<organism evidence="11 12">
    <name type="scientific">Fukomys damarensis</name>
    <name type="common">Damaraland mole rat</name>
    <name type="synonym">Cryptomys damarensis</name>
    <dbReference type="NCBI Taxonomy" id="885580"/>
    <lineage>
        <taxon>Eukaryota</taxon>
        <taxon>Metazoa</taxon>
        <taxon>Chordata</taxon>
        <taxon>Craniata</taxon>
        <taxon>Vertebrata</taxon>
        <taxon>Euteleostomi</taxon>
        <taxon>Mammalia</taxon>
        <taxon>Eutheria</taxon>
        <taxon>Euarchontoglires</taxon>
        <taxon>Glires</taxon>
        <taxon>Rodentia</taxon>
        <taxon>Hystricomorpha</taxon>
        <taxon>Bathyergidae</taxon>
        <taxon>Fukomys</taxon>
    </lineage>
</organism>
<dbReference type="PROSITE" id="PS00162">
    <property type="entry name" value="ALPHA_CA_1"/>
    <property type="match status" value="2"/>
</dbReference>
<keyword evidence="12" id="KW-1185">Reference proteome</keyword>
<comment type="catalytic activity">
    <reaction evidence="7 8">
        <text>hydrogencarbonate + H(+) = CO2 + H2O</text>
        <dbReference type="Rhea" id="RHEA:10748"/>
        <dbReference type="ChEBI" id="CHEBI:15377"/>
        <dbReference type="ChEBI" id="CHEBI:15378"/>
        <dbReference type="ChEBI" id="CHEBI:16526"/>
        <dbReference type="ChEBI" id="CHEBI:17544"/>
        <dbReference type="EC" id="4.2.1.1"/>
    </reaction>
</comment>
<evidence type="ECO:0000259" key="10">
    <source>
        <dbReference type="PROSITE" id="PS51144"/>
    </source>
</evidence>
<dbReference type="CDD" id="cd03119">
    <property type="entry name" value="alpha_CA_I_II_III_XIII"/>
    <property type="match status" value="1"/>
</dbReference>
<dbReference type="PANTHER" id="PTHR18952:SF120">
    <property type="entry name" value="CARBONIC ANHYDRASE 2"/>
    <property type="match status" value="1"/>
</dbReference>
<dbReference type="Proteomes" id="UP000028990">
    <property type="component" value="Unassembled WGS sequence"/>
</dbReference>
<evidence type="ECO:0000256" key="5">
    <source>
        <dbReference type="ARBA" id="ARBA00023239"/>
    </source>
</evidence>
<protein>
    <recommendedName>
        <fullName evidence="8">Carbonic anhydrase</fullName>
        <ecNumber evidence="8">4.2.1.1</ecNumber>
    </recommendedName>
</protein>
<dbReference type="SUPFAM" id="SSF51069">
    <property type="entry name" value="Carbonic anhydrase"/>
    <property type="match status" value="2"/>
</dbReference>
<dbReference type="GO" id="GO:0008270">
    <property type="term" value="F:zinc ion binding"/>
    <property type="evidence" value="ECO:0007669"/>
    <property type="project" value="UniProtKB-UniRule"/>
</dbReference>
<evidence type="ECO:0000256" key="3">
    <source>
        <dbReference type="ARBA" id="ARBA00022723"/>
    </source>
</evidence>
<dbReference type="eggNOG" id="KOG0382">
    <property type="taxonomic scope" value="Eukaryota"/>
</dbReference>
<comment type="function">
    <text evidence="8">Reversible hydration of carbon dioxide.</text>
</comment>
<dbReference type="GO" id="GO:0051453">
    <property type="term" value="P:regulation of intracellular pH"/>
    <property type="evidence" value="ECO:0007669"/>
    <property type="project" value="TreeGrafter"/>
</dbReference>
<dbReference type="PROSITE" id="PS51144">
    <property type="entry name" value="ALPHA_CA_2"/>
    <property type="match status" value="2"/>
</dbReference>
<feature type="domain" description="Alpha-carbonic anhydrase" evidence="10">
    <location>
        <begin position="3"/>
        <end position="259"/>
    </location>
</feature>
<keyword evidence="4 8" id="KW-0862">Zinc</keyword>
<comment type="catalytic activity">
    <reaction evidence="6">
        <text>urea = cyanamide + H2O</text>
        <dbReference type="Rhea" id="RHEA:23056"/>
        <dbReference type="ChEBI" id="CHEBI:15377"/>
        <dbReference type="ChEBI" id="CHEBI:16199"/>
        <dbReference type="ChEBI" id="CHEBI:16698"/>
        <dbReference type="EC" id="4.2.1.69"/>
    </reaction>
</comment>
<gene>
    <name evidence="11" type="ORF">H920_03017</name>
</gene>
<evidence type="ECO:0000256" key="2">
    <source>
        <dbReference type="ARBA" id="ARBA00010718"/>
    </source>
</evidence>
<dbReference type="EMBL" id="KN121742">
    <property type="protein sequence ID" value="KFO35579.1"/>
    <property type="molecule type" value="Genomic_DNA"/>
</dbReference>
<dbReference type="InterPro" id="IPR036398">
    <property type="entry name" value="CA_dom_sf"/>
</dbReference>
<dbReference type="Pfam" id="PF00194">
    <property type="entry name" value="Carb_anhydrase"/>
    <property type="match status" value="2"/>
</dbReference>
<evidence type="ECO:0000313" key="11">
    <source>
        <dbReference type="EMBL" id="KFO35579.1"/>
    </source>
</evidence>
<sequence length="565" mass="63590">MAKEWGYASHNGPDHWHELYPIAKGDNQSPIELHTKDIKHDPSLLPWAASYDPGSAKAILNNGKTCRVVFDDTYDRSMLRGGPLSGPYRLRQFHLHWGSSDDHGSEHTVDGVKYAAELHLVHWNPKYNTFGGALKQPDGIAVVGIFLKIGREKGEFQLLLDALDKVKTKGKEAPFTHFDPSCLFPACRDYWTYQGSFTTPPCEECIVWLLLKEPMTVSSDQMAKLRSIFSSAENEPPVPLVGNWRPPQPLKGRVRRYSLRAPDSRESTIQMEEFENTKLIELSAPLGINQFKGRPNTMKGSGMGQDPKSGPATDKKGPEHWHQDFPIASGERQSPVDINTSAVKYDSALKTLCLSYDQPISQRIINNGHSFNVEFDDPQNKAELKDGPLDGTYRLVQFHFHWGSSDGHGSEHTVNKLKYAAELHLVHWNTKYGDFGKAAQQPDGLAVLGVFLKIGSAHPGLQKVLDVLDSIKTKGKSTEFKNFNPRVLLPESLDYWTYPGSLTTPPLLESVTWIVLKEPITVSSEQMTKFRKLNFSAEHEPEELMVDNWRPTQPLKNRQIRASFK</sequence>
<dbReference type="Gene3D" id="3.10.200.10">
    <property type="entry name" value="Alpha carbonic anhydrase"/>
    <property type="match status" value="2"/>
</dbReference>
<dbReference type="InterPro" id="IPR018338">
    <property type="entry name" value="Carbonic_anhydrase_a-class_CS"/>
</dbReference>
<dbReference type="InterPro" id="IPR001148">
    <property type="entry name" value="CA_dom"/>
</dbReference>